<protein>
    <submittedName>
        <fullName evidence="7">Multidrug ABC transporter ATPase</fullName>
    </submittedName>
</protein>
<comment type="caution">
    <text evidence="7">The sequence shown here is derived from an EMBL/GenBank/DDBJ whole genome shotgun (WGS) entry which is preliminary data.</text>
</comment>
<dbReference type="InterPro" id="IPR027417">
    <property type="entry name" value="P-loop_NTPase"/>
</dbReference>
<dbReference type="PANTHER" id="PTHR43335:SF3">
    <property type="entry name" value="ABC TRANSPORTER"/>
    <property type="match status" value="1"/>
</dbReference>
<evidence type="ECO:0000256" key="3">
    <source>
        <dbReference type="ARBA" id="ARBA00022741"/>
    </source>
</evidence>
<sequence length="289" mass="31447">MIELIHLQKLYDDTIAVKDVTVSIPAGVVCGLVGPNGAGKTTTLRCMAGLLPATAGEIRINGFSPDSDPVRHKRTIAYVPDDPPLFDDLTVGEHLDFIARLYQIEDHRRTAIDLLERFELLSKYDAMVTSLSRGMRQKLAVACAYLIQPQVLLLDEPLTGLDPPGIRVLLESVREFVRSGRTVIVSSHLLAMIGDVCDQVWLLQNGLVRYHGTTAGLRNEFPETNSLEEAFFAAMKPAAKAEANHADDTQVMAAPPSFQMPNLEPKSVGAPIRPVPTSTVPPSSVTNVS</sequence>
<dbReference type="SUPFAM" id="SSF52540">
    <property type="entry name" value="P-loop containing nucleoside triphosphate hydrolases"/>
    <property type="match status" value="1"/>
</dbReference>
<dbReference type="Proteomes" id="UP000036367">
    <property type="component" value="Unassembled WGS sequence"/>
</dbReference>
<evidence type="ECO:0000256" key="5">
    <source>
        <dbReference type="SAM" id="MobiDB-lite"/>
    </source>
</evidence>
<proteinExistence type="inferred from homology"/>
<dbReference type="SMART" id="SM00382">
    <property type="entry name" value="AAA"/>
    <property type="match status" value="1"/>
</dbReference>
<dbReference type="RefSeq" id="WP_047817545.1">
    <property type="nucleotide sequence ID" value="NZ_LECT01000055.1"/>
</dbReference>
<dbReference type="Gene3D" id="3.40.50.300">
    <property type="entry name" value="P-loop containing nucleotide triphosphate hydrolases"/>
    <property type="match status" value="1"/>
</dbReference>
<dbReference type="EMBL" id="LECT01000055">
    <property type="protein sequence ID" value="KLU01236.1"/>
    <property type="molecule type" value="Genomic_DNA"/>
</dbReference>
<dbReference type="GO" id="GO:0005524">
    <property type="term" value="F:ATP binding"/>
    <property type="evidence" value="ECO:0007669"/>
    <property type="project" value="UniProtKB-KW"/>
</dbReference>
<dbReference type="PANTHER" id="PTHR43335">
    <property type="entry name" value="ABC TRANSPORTER, ATP-BINDING PROTEIN"/>
    <property type="match status" value="1"/>
</dbReference>
<accession>A0A0J1B420</accession>
<evidence type="ECO:0000256" key="4">
    <source>
        <dbReference type="ARBA" id="ARBA00022840"/>
    </source>
</evidence>
<evidence type="ECO:0000256" key="2">
    <source>
        <dbReference type="ARBA" id="ARBA00022448"/>
    </source>
</evidence>
<evidence type="ECO:0000313" key="7">
    <source>
        <dbReference type="EMBL" id="KLU01236.1"/>
    </source>
</evidence>
<organism evidence="7 8">
    <name type="scientific">Rhodopirellula islandica</name>
    <dbReference type="NCBI Taxonomy" id="595434"/>
    <lineage>
        <taxon>Bacteria</taxon>
        <taxon>Pseudomonadati</taxon>
        <taxon>Planctomycetota</taxon>
        <taxon>Planctomycetia</taxon>
        <taxon>Pirellulales</taxon>
        <taxon>Pirellulaceae</taxon>
        <taxon>Rhodopirellula</taxon>
    </lineage>
</organism>
<feature type="region of interest" description="Disordered" evidence="5">
    <location>
        <begin position="255"/>
        <end position="289"/>
    </location>
</feature>
<feature type="domain" description="ABC transporter" evidence="6">
    <location>
        <begin position="2"/>
        <end position="230"/>
    </location>
</feature>
<keyword evidence="8" id="KW-1185">Reference proteome</keyword>
<dbReference type="PATRIC" id="fig|595434.4.peg.6478"/>
<reference evidence="7" key="1">
    <citation type="submission" date="2015-05" db="EMBL/GenBank/DDBJ databases">
        <title>Permanent draft genome of Rhodopirellula islandicus K833.</title>
        <authorList>
            <person name="Kizina J."/>
            <person name="Richter M."/>
            <person name="Glockner F.O."/>
            <person name="Harder J."/>
        </authorList>
    </citation>
    <scope>NUCLEOTIDE SEQUENCE [LARGE SCALE GENOMIC DNA]</scope>
    <source>
        <strain evidence="7">K833</strain>
    </source>
</reference>
<gene>
    <name evidence="7" type="ORF">RISK_006805</name>
</gene>
<dbReference type="InterPro" id="IPR003593">
    <property type="entry name" value="AAA+_ATPase"/>
</dbReference>
<comment type="similarity">
    <text evidence="1">Belongs to the ABC transporter superfamily.</text>
</comment>
<keyword evidence="3" id="KW-0547">Nucleotide-binding</keyword>
<dbReference type="Pfam" id="PF00005">
    <property type="entry name" value="ABC_tran"/>
    <property type="match status" value="1"/>
</dbReference>
<dbReference type="OrthoDB" id="9795548at2"/>
<dbReference type="AlphaFoldDB" id="A0A0J1B420"/>
<dbReference type="CDD" id="cd03230">
    <property type="entry name" value="ABC_DR_subfamily_A"/>
    <property type="match status" value="1"/>
</dbReference>
<dbReference type="GO" id="GO:0016887">
    <property type="term" value="F:ATP hydrolysis activity"/>
    <property type="evidence" value="ECO:0007669"/>
    <property type="project" value="InterPro"/>
</dbReference>
<dbReference type="PROSITE" id="PS50893">
    <property type="entry name" value="ABC_TRANSPORTER_2"/>
    <property type="match status" value="1"/>
</dbReference>
<evidence type="ECO:0000256" key="1">
    <source>
        <dbReference type="ARBA" id="ARBA00005417"/>
    </source>
</evidence>
<evidence type="ECO:0000259" key="6">
    <source>
        <dbReference type="PROSITE" id="PS50893"/>
    </source>
</evidence>
<keyword evidence="4" id="KW-0067">ATP-binding</keyword>
<dbReference type="InterPro" id="IPR003439">
    <property type="entry name" value="ABC_transporter-like_ATP-bd"/>
</dbReference>
<dbReference type="STRING" id="595434.RISK_006805"/>
<keyword evidence="2" id="KW-0813">Transport</keyword>
<name>A0A0J1B420_RHOIS</name>
<evidence type="ECO:0000313" key="8">
    <source>
        <dbReference type="Proteomes" id="UP000036367"/>
    </source>
</evidence>
<feature type="compositionally biased region" description="Low complexity" evidence="5">
    <location>
        <begin position="275"/>
        <end position="289"/>
    </location>
</feature>